<keyword evidence="3" id="KW-1185">Reference proteome</keyword>
<evidence type="ECO:0000313" key="2">
    <source>
        <dbReference type="EMBL" id="ALG10575.1"/>
    </source>
</evidence>
<dbReference type="InterPro" id="IPR036396">
    <property type="entry name" value="Cyt_P450_sf"/>
</dbReference>
<comment type="similarity">
    <text evidence="1">Belongs to the cytochrome P450 family.</text>
</comment>
<accession>A0A0N7F466</accession>
<dbReference type="SUPFAM" id="SSF48264">
    <property type="entry name" value="Cytochrome P450"/>
    <property type="match status" value="1"/>
</dbReference>
<proteinExistence type="inferred from homology"/>
<organism evidence="2 3">
    <name type="scientific">Kibdelosporangium phytohabitans</name>
    <dbReference type="NCBI Taxonomy" id="860235"/>
    <lineage>
        <taxon>Bacteria</taxon>
        <taxon>Bacillati</taxon>
        <taxon>Actinomycetota</taxon>
        <taxon>Actinomycetes</taxon>
        <taxon>Pseudonocardiales</taxon>
        <taxon>Pseudonocardiaceae</taxon>
        <taxon>Kibdelosporangium</taxon>
    </lineage>
</organism>
<dbReference type="AlphaFoldDB" id="A0A0N7F466"/>
<reference evidence="2 3" key="1">
    <citation type="submission" date="2015-07" db="EMBL/GenBank/DDBJ databases">
        <title>Genome sequencing of Kibdelosporangium phytohabitans.</title>
        <authorList>
            <person name="Qin S."/>
            <person name="Xing K."/>
        </authorList>
    </citation>
    <scope>NUCLEOTIDE SEQUENCE [LARGE SCALE GENOMIC DNA]</scope>
    <source>
        <strain evidence="2 3">KLBMP1111</strain>
    </source>
</reference>
<sequence>MYEPLAEETIGNPFPVYSELRAKQPLFWHERMRSWVVSRYKDCMSVLLQPEIFAGDWRRVGEDIPASSLSIQSLDPPDQRGIRQLVMNGFHEQDLDALGERAFQLSRDTLQRYRGARAFDLIEEIAVPMALDSISRLLGVPTPDRPSFAAISDAIVDSMDEGLRPEVRDAGVAARAQLSELVLEWFAAKPRHGLIGYLVRHRDPATVSEELVVNTTRVMFQAGYSSLSVAAGNAALALLENPESLRALVDGTVRVDTAVDELMRYDGPVQGTSRVCVRDTELGGQVIRRGDVVVVLFASANHDPEQFAAPESLVLDRNPNPHLGFGWGTHVCTGRMHAKVALGGFVRSLTTLPSVPELVGKPVRHRRATVRCLRSLLVALAG</sequence>
<dbReference type="Proteomes" id="UP000063699">
    <property type="component" value="Chromosome"/>
</dbReference>
<dbReference type="Gene3D" id="1.10.630.10">
    <property type="entry name" value="Cytochrome P450"/>
    <property type="match status" value="1"/>
</dbReference>
<dbReference type="PANTHER" id="PTHR46696:SF1">
    <property type="entry name" value="CYTOCHROME P450 YJIB-RELATED"/>
    <property type="match status" value="1"/>
</dbReference>
<dbReference type="EMBL" id="CP012752">
    <property type="protein sequence ID" value="ALG10575.1"/>
    <property type="molecule type" value="Genomic_DNA"/>
</dbReference>
<dbReference type="GO" id="GO:0004497">
    <property type="term" value="F:monooxygenase activity"/>
    <property type="evidence" value="ECO:0007669"/>
    <property type="project" value="InterPro"/>
</dbReference>
<evidence type="ECO:0008006" key="4">
    <source>
        <dbReference type="Google" id="ProtNLM"/>
    </source>
</evidence>
<dbReference type="GO" id="GO:0005506">
    <property type="term" value="F:iron ion binding"/>
    <property type="evidence" value="ECO:0007669"/>
    <property type="project" value="InterPro"/>
</dbReference>
<dbReference type="GO" id="GO:0016705">
    <property type="term" value="F:oxidoreductase activity, acting on paired donors, with incorporation or reduction of molecular oxygen"/>
    <property type="evidence" value="ECO:0007669"/>
    <property type="project" value="InterPro"/>
</dbReference>
<dbReference type="Pfam" id="PF00067">
    <property type="entry name" value="p450"/>
    <property type="match status" value="1"/>
</dbReference>
<dbReference type="KEGG" id="kphy:AOZ06_30045"/>
<protein>
    <recommendedName>
        <fullName evidence="4">Cytochrome</fullName>
    </recommendedName>
</protein>
<dbReference type="RefSeq" id="WP_054292478.1">
    <property type="nucleotide sequence ID" value="NZ_CP012752.1"/>
</dbReference>
<dbReference type="STRING" id="860235.AOZ06_30045"/>
<dbReference type="InterPro" id="IPR002397">
    <property type="entry name" value="Cyt_P450_B"/>
</dbReference>
<dbReference type="GO" id="GO:0020037">
    <property type="term" value="F:heme binding"/>
    <property type="evidence" value="ECO:0007669"/>
    <property type="project" value="InterPro"/>
</dbReference>
<dbReference type="PANTHER" id="PTHR46696">
    <property type="entry name" value="P450, PUTATIVE (EUROFUNG)-RELATED"/>
    <property type="match status" value="1"/>
</dbReference>
<dbReference type="PRINTS" id="PR00359">
    <property type="entry name" value="BP450"/>
</dbReference>
<dbReference type="InterPro" id="IPR001128">
    <property type="entry name" value="Cyt_P450"/>
</dbReference>
<name>A0A0N7F466_9PSEU</name>
<evidence type="ECO:0000256" key="1">
    <source>
        <dbReference type="ARBA" id="ARBA00010617"/>
    </source>
</evidence>
<evidence type="ECO:0000313" key="3">
    <source>
        <dbReference type="Proteomes" id="UP000063699"/>
    </source>
</evidence>
<gene>
    <name evidence="2" type="ORF">AOZ06_30045</name>
</gene>
<dbReference type="OrthoDB" id="54272at2"/>